<keyword evidence="7 10" id="KW-0283">Flagellar rotation</keyword>
<keyword evidence="12" id="KW-1185">Reference proteome</keyword>
<accession>A0A1G7ZXE7</accession>
<evidence type="ECO:0000256" key="7">
    <source>
        <dbReference type="ARBA" id="ARBA00022779"/>
    </source>
</evidence>
<dbReference type="AlphaFoldDB" id="A0A1G7ZXE7"/>
<dbReference type="GO" id="GO:0005886">
    <property type="term" value="C:plasma membrane"/>
    <property type="evidence" value="ECO:0007669"/>
    <property type="project" value="UniProtKB-SubCell"/>
</dbReference>
<evidence type="ECO:0000256" key="5">
    <source>
        <dbReference type="ARBA" id="ARBA00022500"/>
    </source>
</evidence>
<evidence type="ECO:0000256" key="9">
    <source>
        <dbReference type="ARBA" id="ARBA00023136"/>
    </source>
</evidence>
<dbReference type="GO" id="GO:0071973">
    <property type="term" value="P:bacterial-type flagellum-dependent cell motility"/>
    <property type="evidence" value="ECO:0007669"/>
    <property type="project" value="InterPro"/>
</dbReference>
<dbReference type="GO" id="GO:0009425">
    <property type="term" value="C:bacterial-type flagellum basal body"/>
    <property type="evidence" value="ECO:0007669"/>
    <property type="project" value="InterPro"/>
</dbReference>
<evidence type="ECO:0000256" key="4">
    <source>
        <dbReference type="ARBA" id="ARBA00022475"/>
    </source>
</evidence>
<protein>
    <recommendedName>
        <fullName evidence="10">Flagellar protein FliL</fullName>
    </recommendedName>
</protein>
<comment type="similarity">
    <text evidence="3 10">Belongs to the FliL family.</text>
</comment>
<keyword evidence="11" id="KW-0966">Cell projection</keyword>
<evidence type="ECO:0000313" key="12">
    <source>
        <dbReference type="Proteomes" id="UP000198854"/>
    </source>
</evidence>
<evidence type="ECO:0000256" key="6">
    <source>
        <dbReference type="ARBA" id="ARBA00022692"/>
    </source>
</evidence>
<dbReference type="GO" id="GO:0006935">
    <property type="term" value="P:chemotaxis"/>
    <property type="evidence" value="ECO:0007669"/>
    <property type="project" value="UniProtKB-KW"/>
</dbReference>
<dbReference type="EMBL" id="FNDD01000009">
    <property type="protein sequence ID" value="SDH13323.1"/>
    <property type="molecule type" value="Genomic_DNA"/>
</dbReference>
<evidence type="ECO:0000256" key="10">
    <source>
        <dbReference type="RuleBase" id="RU364125"/>
    </source>
</evidence>
<keyword evidence="10" id="KW-0997">Cell inner membrane</keyword>
<proteinExistence type="inferred from homology"/>
<dbReference type="InterPro" id="IPR005503">
    <property type="entry name" value="FliL"/>
</dbReference>
<comment type="subcellular location">
    <subcellularLocation>
        <location evidence="10">Cell inner membrane</location>
    </subcellularLocation>
    <subcellularLocation>
        <location evidence="2">Cell membrane</location>
        <topology evidence="2">Single-pass membrane protein</topology>
    </subcellularLocation>
</comment>
<dbReference type="RefSeq" id="WP_093272567.1">
    <property type="nucleotide sequence ID" value="NZ_FNDD01000009.1"/>
</dbReference>
<evidence type="ECO:0000256" key="3">
    <source>
        <dbReference type="ARBA" id="ARBA00008281"/>
    </source>
</evidence>
<sequence>MNKLLITIVGTVIVTLGGVIGLNMAGIQLPLLTAQSAPALPSAEVVSPNPIDLRAPTVEVAVNNILVPINYSKRQSLLLLDISLFTPELNQQALERDIPRIKNQILRTLSVMPQEYYRDRNLVMNVQQDLSHVLQQEVSWNVREVLVTKAVYQ</sequence>
<dbReference type="Pfam" id="PF03748">
    <property type="entry name" value="FliL"/>
    <property type="match status" value="1"/>
</dbReference>
<evidence type="ECO:0000256" key="2">
    <source>
        <dbReference type="ARBA" id="ARBA00004162"/>
    </source>
</evidence>
<gene>
    <name evidence="11" type="ORF">SAMN04488136_10915</name>
</gene>
<dbReference type="Proteomes" id="UP000198854">
    <property type="component" value="Unassembled WGS sequence"/>
</dbReference>
<keyword evidence="11" id="KW-0282">Flagellum</keyword>
<name>A0A1G7ZXE7_9VIBR</name>
<keyword evidence="8" id="KW-1133">Transmembrane helix</keyword>
<dbReference type="OrthoDB" id="5875093at2"/>
<evidence type="ECO:0000256" key="8">
    <source>
        <dbReference type="ARBA" id="ARBA00022989"/>
    </source>
</evidence>
<keyword evidence="11" id="KW-0969">Cilium</keyword>
<keyword evidence="4" id="KW-1003">Cell membrane</keyword>
<keyword evidence="6" id="KW-0812">Transmembrane</keyword>
<keyword evidence="5 10" id="KW-0145">Chemotaxis</keyword>
<reference evidence="11 12" key="1">
    <citation type="submission" date="2016-10" db="EMBL/GenBank/DDBJ databases">
        <authorList>
            <person name="de Groot N.N."/>
        </authorList>
    </citation>
    <scope>NUCLEOTIDE SEQUENCE [LARGE SCALE GENOMIC DNA]</scope>
    <source>
        <strain evidence="11 12">CGMCC 1.10228</strain>
    </source>
</reference>
<evidence type="ECO:0000256" key="1">
    <source>
        <dbReference type="ARBA" id="ARBA00002254"/>
    </source>
</evidence>
<organism evidence="11 12">
    <name type="scientific">Vibrio xiamenensis</name>
    <dbReference type="NCBI Taxonomy" id="861298"/>
    <lineage>
        <taxon>Bacteria</taxon>
        <taxon>Pseudomonadati</taxon>
        <taxon>Pseudomonadota</taxon>
        <taxon>Gammaproteobacteria</taxon>
        <taxon>Vibrionales</taxon>
        <taxon>Vibrionaceae</taxon>
        <taxon>Vibrio</taxon>
    </lineage>
</organism>
<evidence type="ECO:0000313" key="11">
    <source>
        <dbReference type="EMBL" id="SDH13323.1"/>
    </source>
</evidence>
<dbReference type="STRING" id="861298.SAMN04488136_10915"/>
<keyword evidence="9 10" id="KW-0472">Membrane</keyword>
<comment type="function">
    <text evidence="1 10">Controls the rotational direction of flagella during chemotaxis.</text>
</comment>